<feature type="domain" description="BioF2-like acetyltransferase" evidence="1">
    <location>
        <begin position="153"/>
        <end position="277"/>
    </location>
</feature>
<evidence type="ECO:0000259" key="1">
    <source>
        <dbReference type="Pfam" id="PF13480"/>
    </source>
</evidence>
<proteinExistence type="predicted"/>
<evidence type="ECO:0000313" key="2">
    <source>
        <dbReference type="EMBL" id="UGS33768.1"/>
    </source>
</evidence>
<dbReference type="AlphaFoldDB" id="A0A9E6XS38"/>
<dbReference type="SUPFAM" id="SSF55729">
    <property type="entry name" value="Acyl-CoA N-acyltransferases (Nat)"/>
    <property type="match status" value="1"/>
</dbReference>
<dbReference type="InterPro" id="IPR038740">
    <property type="entry name" value="BioF2-like_GNAT_dom"/>
</dbReference>
<dbReference type="RefSeq" id="WP_259313462.1">
    <property type="nucleotide sequence ID" value="NZ_CP087164.1"/>
</dbReference>
<evidence type="ECO:0000313" key="3">
    <source>
        <dbReference type="Proteomes" id="UP001162834"/>
    </source>
</evidence>
<dbReference type="KEGG" id="sbae:DSM104329_00133"/>
<name>A0A9E6XS38_9ACTN</name>
<protein>
    <recommendedName>
        <fullName evidence="1">BioF2-like acetyltransferase domain-containing protein</fullName>
    </recommendedName>
</protein>
<dbReference type="InterPro" id="IPR016181">
    <property type="entry name" value="Acyl_CoA_acyltransferase"/>
</dbReference>
<dbReference type="Gene3D" id="3.40.630.30">
    <property type="match status" value="1"/>
</dbReference>
<dbReference type="Proteomes" id="UP001162834">
    <property type="component" value="Chromosome"/>
</dbReference>
<accession>A0A9E6XS38</accession>
<dbReference type="Pfam" id="PF13480">
    <property type="entry name" value="Acetyltransf_6"/>
    <property type="match status" value="1"/>
</dbReference>
<gene>
    <name evidence="2" type="ORF">DSM104329_00133</name>
</gene>
<keyword evidence="3" id="KW-1185">Reference proteome</keyword>
<reference evidence="2" key="1">
    <citation type="journal article" date="2022" name="Int. J. Syst. Evol. Microbiol.">
        <title>Pseudomonas aegrilactucae sp. nov. and Pseudomonas morbosilactucae sp. nov., pathogens causing bacterial rot of lettuce in Japan.</title>
        <authorList>
            <person name="Sawada H."/>
            <person name="Fujikawa T."/>
            <person name="Satou M."/>
        </authorList>
    </citation>
    <scope>NUCLEOTIDE SEQUENCE</scope>
    <source>
        <strain evidence="2">0166_1</strain>
    </source>
</reference>
<sequence length="308" mass="33354">MTICTPRTDLPFVSLFNRAAFHALNAAPGDAILALPYDEGGRTVGVLSGVLHEGAFTAGFSSPCSGPDFARPRETPAHVEAAIDHWLAELGGLRAERLTFRCPPASWSPTGALVQFGLLNRGFTVAEADLNHAVDLSRFPTADAYLAALRSPARRALRHALGAPFAFAEHQDLTTGYALVHANRRDRGRALSLSREYFERVRDALPAAVRCFVLEHEGAPCAAALVMVVAADRWYVQAWGDAGHRLERSPMNLLAFRVIERALAEGVRVLDLGRTTEPGGPPLRVSHGLAQFKQSILATAELRPVLVR</sequence>
<organism evidence="2 3">
    <name type="scientific">Capillimicrobium parvum</name>
    <dbReference type="NCBI Taxonomy" id="2884022"/>
    <lineage>
        <taxon>Bacteria</taxon>
        <taxon>Bacillati</taxon>
        <taxon>Actinomycetota</taxon>
        <taxon>Thermoleophilia</taxon>
        <taxon>Solirubrobacterales</taxon>
        <taxon>Capillimicrobiaceae</taxon>
        <taxon>Capillimicrobium</taxon>
    </lineage>
</organism>
<dbReference type="EMBL" id="CP087164">
    <property type="protein sequence ID" value="UGS33768.1"/>
    <property type="molecule type" value="Genomic_DNA"/>
</dbReference>